<dbReference type="KEGG" id="aay:WYH_00029"/>
<dbReference type="EMBL" id="CP011452">
    <property type="protein sequence ID" value="AKH41096.1"/>
    <property type="molecule type" value="Genomic_DNA"/>
</dbReference>
<keyword evidence="2" id="KW-1185">Reference proteome</keyword>
<dbReference type="PANTHER" id="PTHR36439:SF1">
    <property type="entry name" value="DUF1697 DOMAIN-CONTAINING PROTEIN"/>
    <property type="match status" value="1"/>
</dbReference>
<dbReference type="InterPro" id="IPR012545">
    <property type="entry name" value="DUF1697"/>
</dbReference>
<organism evidence="1 2">
    <name type="scientific">Croceibacterium atlanticum</name>
    <dbReference type="NCBI Taxonomy" id="1267766"/>
    <lineage>
        <taxon>Bacteria</taxon>
        <taxon>Pseudomonadati</taxon>
        <taxon>Pseudomonadota</taxon>
        <taxon>Alphaproteobacteria</taxon>
        <taxon>Sphingomonadales</taxon>
        <taxon>Erythrobacteraceae</taxon>
        <taxon>Croceibacterium</taxon>
    </lineage>
</organism>
<evidence type="ECO:0000313" key="1">
    <source>
        <dbReference type="EMBL" id="AKH41096.1"/>
    </source>
</evidence>
<dbReference type="STRING" id="1267766.WYH_00029"/>
<accession>A0A0F7KPN8</accession>
<dbReference type="Pfam" id="PF08002">
    <property type="entry name" value="DUF1697"/>
    <property type="match status" value="1"/>
</dbReference>
<dbReference type="SUPFAM" id="SSF160379">
    <property type="entry name" value="SP0830-like"/>
    <property type="match status" value="1"/>
</dbReference>
<name>A0A0F7KPN8_9SPHN</name>
<dbReference type="PIRSF" id="PIRSF008502">
    <property type="entry name" value="UCP008502"/>
    <property type="match status" value="1"/>
</dbReference>
<evidence type="ECO:0008006" key="3">
    <source>
        <dbReference type="Google" id="ProtNLM"/>
    </source>
</evidence>
<dbReference type="Proteomes" id="UP000034392">
    <property type="component" value="Chromosome"/>
</dbReference>
<proteinExistence type="predicted"/>
<dbReference type="Gene3D" id="3.30.70.1280">
    <property type="entry name" value="SP0830-like domains"/>
    <property type="match status" value="1"/>
</dbReference>
<gene>
    <name evidence="1" type="ORF">WYH_00029</name>
</gene>
<dbReference type="PANTHER" id="PTHR36439">
    <property type="entry name" value="BLL4334 PROTEIN"/>
    <property type="match status" value="1"/>
</dbReference>
<dbReference type="PATRIC" id="fig|1267766.3.peg.30"/>
<protein>
    <recommendedName>
        <fullName evidence="3">DUF1697 domain-containing protein</fullName>
    </recommendedName>
</protein>
<reference evidence="1" key="1">
    <citation type="submission" date="2015-05" db="EMBL/GenBank/DDBJ databases">
        <title>The complete genome of Altererythrobacter atlanticus strain 26DY36.</title>
        <authorList>
            <person name="Wu Y.-H."/>
            <person name="Cheng H."/>
            <person name="Wu X.-W."/>
        </authorList>
    </citation>
    <scope>NUCLEOTIDE SEQUENCE [LARGE SCALE GENOMIC DNA]</scope>
    <source>
        <strain evidence="1">26DY36</strain>
    </source>
</reference>
<evidence type="ECO:0000313" key="2">
    <source>
        <dbReference type="Proteomes" id="UP000034392"/>
    </source>
</evidence>
<sequence>MTRYVALFGSINVGGNRLKMVDLRDALEREEFEDVETVVASGNVLFTHEERPSEGLAEKLAYVVQDRFGIETFAVVRSRDELQAALDESPFAGEGEDNLVHVHFLEGQPDAEAFDKLIADHAGKGAERIAPGTRALHVDYVDGTGNSKLTGGFIARRLGCRGTARNVRSIARIIEKMD</sequence>
<dbReference type="OrthoDB" id="9806494at2"/>
<dbReference type="AlphaFoldDB" id="A0A0F7KPN8"/>